<protein>
    <submittedName>
        <fullName evidence="1">Nucleoside phosphorylase domain-containing protein</fullName>
    </submittedName>
</protein>
<keyword evidence="2" id="KW-1185">Reference proteome</keyword>
<name>A0AAE0J3N8_9PEZI</name>
<dbReference type="EMBL" id="JAUEPO010000001">
    <property type="protein sequence ID" value="KAK3335952.1"/>
    <property type="molecule type" value="Genomic_DNA"/>
</dbReference>
<accession>A0AAE0J3N8</accession>
<evidence type="ECO:0000313" key="1">
    <source>
        <dbReference type="EMBL" id="KAK3335952.1"/>
    </source>
</evidence>
<dbReference type="GO" id="GO:0009116">
    <property type="term" value="P:nucleoside metabolic process"/>
    <property type="evidence" value="ECO:0007669"/>
    <property type="project" value="InterPro"/>
</dbReference>
<dbReference type="InterPro" id="IPR053137">
    <property type="entry name" value="NLR-like"/>
</dbReference>
<dbReference type="Gene3D" id="3.40.50.1580">
    <property type="entry name" value="Nucleoside phosphorylase domain"/>
    <property type="match status" value="1"/>
</dbReference>
<dbReference type="SUPFAM" id="SSF53167">
    <property type="entry name" value="Purine and uridine phosphorylases"/>
    <property type="match status" value="1"/>
</dbReference>
<dbReference type="GO" id="GO:0003824">
    <property type="term" value="F:catalytic activity"/>
    <property type="evidence" value="ECO:0007669"/>
    <property type="project" value="InterPro"/>
</dbReference>
<organism evidence="1 2">
    <name type="scientific">Cercophora scortea</name>
    <dbReference type="NCBI Taxonomy" id="314031"/>
    <lineage>
        <taxon>Eukaryota</taxon>
        <taxon>Fungi</taxon>
        <taxon>Dikarya</taxon>
        <taxon>Ascomycota</taxon>
        <taxon>Pezizomycotina</taxon>
        <taxon>Sordariomycetes</taxon>
        <taxon>Sordariomycetidae</taxon>
        <taxon>Sordariales</taxon>
        <taxon>Lasiosphaeriaceae</taxon>
        <taxon>Cercophora</taxon>
    </lineage>
</organism>
<dbReference type="PANTHER" id="PTHR46082:SF6">
    <property type="entry name" value="AAA+ ATPASE DOMAIN-CONTAINING PROTEIN-RELATED"/>
    <property type="match status" value="1"/>
</dbReference>
<gene>
    <name evidence="1" type="ORF">B0T19DRAFT_447323</name>
</gene>
<comment type="caution">
    <text evidence="1">The sequence shown here is derived from an EMBL/GenBank/DDBJ whole genome shotgun (WGS) entry which is preliminary data.</text>
</comment>
<dbReference type="AlphaFoldDB" id="A0AAE0J3N8"/>
<dbReference type="Proteomes" id="UP001286456">
    <property type="component" value="Unassembled WGS sequence"/>
</dbReference>
<dbReference type="InterPro" id="IPR035994">
    <property type="entry name" value="Nucleoside_phosphorylase_sf"/>
</dbReference>
<dbReference type="PANTHER" id="PTHR46082">
    <property type="entry name" value="ATP/GTP-BINDING PROTEIN-RELATED"/>
    <property type="match status" value="1"/>
</dbReference>
<reference evidence="1" key="1">
    <citation type="journal article" date="2023" name="Mol. Phylogenet. Evol.">
        <title>Genome-scale phylogeny and comparative genomics of the fungal order Sordariales.</title>
        <authorList>
            <person name="Hensen N."/>
            <person name="Bonometti L."/>
            <person name="Westerberg I."/>
            <person name="Brannstrom I.O."/>
            <person name="Guillou S."/>
            <person name="Cros-Aarteil S."/>
            <person name="Calhoun S."/>
            <person name="Haridas S."/>
            <person name="Kuo A."/>
            <person name="Mondo S."/>
            <person name="Pangilinan J."/>
            <person name="Riley R."/>
            <person name="LaButti K."/>
            <person name="Andreopoulos B."/>
            <person name="Lipzen A."/>
            <person name="Chen C."/>
            <person name="Yan M."/>
            <person name="Daum C."/>
            <person name="Ng V."/>
            <person name="Clum A."/>
            <person name="Steindorff A."/>
            <person name="Ohm R.A."/>
            <person name="Martin F."/>
            <person name="Silar P."/>
            <person name="Natvig D.O."/>
            <person name="Lalanne C."/>
            <person name="Gautier V."/>
            <person name="Ament-Velasquez S.L."/>
            <person name="Kruys A."/>
            <person name="Hutchinson M.I."/>
            <person name="Powell A.J."/>
            <person name="Barry K."/>
            <person name="Miller A.N."/>
            <person name="Grigoriev I.V."/>
            <person name="Debuchy R."/>
            <person name="Gladieux P."/>
            <person name="Hiltunen Thoren M."/>
            <person name="Johannesson H."/>
        </authorList>
    </citation>
    <scope>NUCLEOTIDE SEQUENCE</scope>
    <source>
        <strain evidence="1">SMH4131-1</strain>
    </source>
</reference>
<sequence>MPRLSARGDANAYSTGMIGKHAVVLAASSASACALSFPEIRLALIVGICGGVPFMKQDKEILLGDVAISDDGLVPNQFLRKDSILDSPGKPGAEITAFLSKLKGYRSNRCLHDSTWTHLLKLQEYLGEPSFHPGVEDKLFEPNYRHKRQIPGTCEICLEKRIARYLVCETALTSTCEELHCDSGKLMSRKRFAAAASRDELTKGPGGLVHPRPMVHFGLIASGDRVMKSGEDCDIIAKRENIIAFEMEGVGGICNYADSHKSERWQGYAAATAAACTKALLEQWMGRGTRS</sequence>
<dbReference type="PROSITE" id="PS51257">
    <property type="entry name" value="PROKAR_LIPOPROTEIN"/>
    <property type="match status" value="1"/>
</dbReference>
<reference evidence="1" key="2">
    <citation type="submission" date="2023-06" db="EMBL/GenBank/DDBJ databases">
        <authorList>
            <consortium name="Lawrence Berkeley National Laboratory"/>
            <person name="Haridas S."/>
            <person name="Hensen N."/>
            <person name="Bonometti L."/>
            <person name="Westerberg I."/>
            <person name="Brannstrom I.O."/>
            <person name="Guillou S."/>
            <person name="Cros-Aarteil S."/>
            <person name="Calhoun S."/>
            <person name="Kuo A."/>
            <person name="Mondo S."/>
            <person name="Pangilinan J."/>
            <person name="Riley R."/>
            <person name="Labutti K."/>
            <person name="Andreopoulos B."/>
            <person name="Lipzen A."/>
            <person name="Chen C."/>
            <person name="Yanf M."/>
            <person name="Daum C."/>
            <person name="Ng V."/>
            <person name="Clum A."/>
            <person name="Steindorff A."/>
            <person name="Ohm R."/>
            <person name="Martin F."/>
            <person name="Silar P."/>
            <person name="Natvig D."/>
            <person name="Lalanne C."/>
            <person name="Gautier V."/>
            <person name="Ament-Velasquez S.L."/>
            <person name="Kruys A."/>
            <person name="Hutchinson M.I."/>
            <person name="Powell A.J."/>
            <person name="Barry K."/>
            <person name="Miller A.N."/>
            <person name="Grigoriev I.V."/>
            <person name="Debuchy R."/>
            <person name="Gladieux P."/>
            <person name="Thoren M.H."/>
            <person name="Johannesson H."/>
        </authorList>
    </citation>
    <scope>NUCLEOTIDE SEQUENCE</scope>
    <source>
        <strain evidence="1">SMH4131-1</strain>
    </source>
</reference>
<proteinExistence type="predicted"/>
<evidence type="ECO:0000313" key="2">
    <source>
        <dbReference type="Proteomes" id="UP001286456"/>
    </source>
</evidence>